<dbReference type="EMBL" id="CAADFO010000003">
    <property type="protein sequence ID" value="VFK22932.1"/>
    <property type="molecule type" value="Genomic_DNA"/>
</dbReference>
<accession>A0A450X0V4</accession>
<evidence type="ECO:0000313" key="2">
    <source>
        <dbReference type="EMBL" id="VFK22932.1"/>
    </source>
</evidence>
<sequence length="75" mass="8953">MVFRSTLIASQLPVDSWHEYEYIGEATLADAILRLIHNAHRLPLLNSCAGYHQKLHLIFRIQMRKKRRRKKKKKN</sequence>
<feature type="domain" description="IstB-like ATP-binding" evidence="1">
    <location>
        <begin position="4"/>
        <end position="48"/>
    </location>
</feature>
<evidence type="ECO:0000259" key="1">
    <source>
        <dbReference type="Pfam" id="PF01695"/>
    </source>
</evidence>
<dbReference type="GO" id="GO:0005524">
    <property type="term" value="F:ATP binding"/>
    <property type="evidence" value="ECO:0007669"/>
    <property type="project" value="InterPro"/>
</dbReference>
<gene>
    <name evidence="2" type="ORF">BECKMB1821G_GA0114241_100341</name>
</gene>
<reference evidence="2" key="1">
    <citation type="submission" date="2019-02" db="EMBL/GenBank/DDBJ databases">
        <authorList>
            <person name="Gruber-Vodicka R. H."/>
            <person name="Seah K. B. B."/>
        </authorList>
    </citation>
    <scope>NUCLEOTIDE SEQUENCE</scope>
    <source>
        <strain evidence="2">BECK_BZ197</strain>
    </source>
</reference>
<proteinExistence type="predicted"/>
<organism evidence="2">
    <name type="scientific">Candidatus Kentrum sp. MB</name>
    <dbReference type="NCBI Taxonomy" id="2138164"/>
    <lineage>
        <taxon>Bacteria</taxon>
        <taxon>Pseudomonadati</taxon>
        <taxon>Pseudomonadota</taxon>
        <taxon>Gammaproteobacteria</taxon>
        <taxon>Candidatus Kentrum</taxon>
    </lineage>
</organism>
<protein>
    <submittedName>
        <fullName evidence="2">IstB-like ATP binding protein</fullName>
    </submittedName>
</protein>
<dbReference type="AlphaFoldDB" id="A0A450X0V4"/>
<dbReference type="Pfam" id="PF01695">
    <property type="entry name" value="IstB_IS21"/>
    <property type="match status" value="1"/>
</dbReference>
<name>A0A450X0V4_9GAMM</name>
<dbReference type="InterPro" id="IPR002611">
    <property type="entry name" value="IstB_ATP-bd"/>
</dbReference>